<dbReference type="InterPro" id="IPR039848">
    <property type="entry name" value="Ribosomal_mS35_mt"/>
</dbReference>
<dbReference type="EMBL" id="WBNQ01088643">
    <property type="protein sequence ID" value="NXX71734.1"/>
    <property type="molecule type" value="Genomic_DNA"/>
</dbReference>
<dbReference type="PANTHER" id="PTHR13490">
    <property type="entry name" value="MITOCHONDRIAL 28S RIBOSOMAL PROTEIN S28"/>
    <property type="match status" value="1"/>
</dbReference>
<accession>A0A852K401</accession>
<reference evidence="1" key="1">
    <citation type="submission" date="2020-02" db="EMBL/GenBank/DDBJ databases">
        <title>Bird 10,000 Genomes (B10K) Project - Family phase.</title>
        <authorList>
            <person name="Zhang G."/>
        </authorList>
    </citation>
    <scope>NUCLEOTIDE SEQUENCE</scope>
    <source>
        <strain evidence="1">B10K-DU-023-52</strain>
        <tissue evidence="1">Mixed tissue sample</tissue>
    </source>
</reference>
<evidence type="ECO:0000313" key="1">
    <source>
        <dbReference type="EMBL" id="NXX71734.1"/>
    </source>
</evidence>
<name>A0A852K401_SPIPA</name>
<proteinExistence type="predicted"/>
<dbReference type="GO" id="GO:0005763">
    <property type="term" value="C:mitochondrial small ribosomal subunit"/>
    <property type="evidence" value="ECO:0007669"/>
    <property type="project" value="TreeGrafter"/>
</dbReference>
<dbReference type="AlphaFoldDB" id="A0A852K401"/>
<sequence>PPRTERMAVDQDWSSVYPTAASFKPASVPLPIRMGYPVKRGVPPPKEGNLELIKIPNFLHLTPPAIKKHCAALKDFCTEWPSALDSDEKCEQHFPIEVETVDYVSSGTSIRNPKARVVTLRVSSSFGNQPLFQTPQCLGFFPKHASKNVFCLSRCPLRRQNYDYGMHLLTVLYHESWVSSCAW</sequence>
<feature type="non-terminal residue" evidence="1">
    <location>
        <position position="1"/>
    </location>
</feature>
<comment type="caution">
    <text evidence="1">The sequence shown here is derived from an EMBL/GenBank/DDBJ whole genome shotgun (WGS) entry which is preliminary data.</text>
</comment>
<dbReference type="Proteomes" id="UP000618746">
    <property type="component" value="Unassembled WGS sequence"/>
</dbReference>
<feature type="non-terminal residue" evidence="1">
    <location>
        <position position="183"/>
    </location>
</feature>
<organism evidence="1 2">
    <name type="scientific">Spizella passerina</name>
    <name type="common">Chipping sparrow</name>
    <dbReference type="NCBI Taxonomy" id="40210"/>
    <lineage>
        <taxon>Eukaryota</taxon>
        <taxon>Metazoa</taxon>
        <taxon>Chordata</taxon>
        <taxon>Craniata</taxon>
        <taxon>Vertebrata</taxon>
        <taxon>Euteleostomi</taxon>
        <taxon>Archelosauria</taxon>
        <taxon>Archosauria</taxon>
        <taxon>Dinosauria</taxon>
        <taxon>Saurischia</taxon>
        <taxon>Theropoda</taxon>
        <taxon>Coelurosauria</taxon>
        <taxon>Aves</taxon>
        <taxon>Neognathae</taxon>
        <taxon>Neoaves</taxon>
        <taxon>Telluraves</taxon>
        <taxon>Australaves</taxon>
        <taxon>Passeriformes</taxon>
        <taxon>Passerellidae</taxon>
        <taxon>Spizella</taxon>
    </lineage>
</organism>
<gene>
    <name evidence="1" type="primary">Mrps35</name>
    <name evidence="1" type="ORF">SPIPAS_R04001</name>
</gene>
<dbReference type="GO" id="GO:0003735">
    <property type="term" value="F:structural constituent of ribosome"/>
    <property type="evidence" value="ECO:0007669"/>
    <property type="project" value="InterPro"/>
</dbReference>
<dbReference type="OrthoDB" id="283424at2759"/>
<dbReference type="GO" id="GO:0032543">
    <property type="term" value="P:mitochondrial translation"/>
    <property type="evidence" value="ECO:0007669"/>
    <property type="project" value="InterPro"/>
</dbReference>
<protein>
    <submittedName>
        <fullName evidence="1">RT35 protein</fullName>
    </submittedName>
</protein>
<keyword evidence="2" id="KW-1185">Reference proteome</keyword>
<evidence type="ECO:0000313" key="2">
    <source>
        <dbReference type="Proteomes" id="UP000618746"/>
    </source>
</evidence>
<dbReference type="PANTHER" id="PTHR13490:SF0">
    <property type="entry name" value="SMALL RIBOSOMAL SUBUNIT PROTEIN MS35"/>
    <property type="match status" value="1"/>
</dbReference>